<dbReference type="Proteomes" id="UP000193577">
    <property type="component" value="Unassembled WGS sequence"/>
</dbReference>
<evidence type="ECO:0000313" key="6">
    <source>
        <dbReference type="Proteomes" id="UP000193577"/>
    </source>
</evidence>
<protein>
    <submittedName>
        <fullName evidence="5">DoxX family protein</fullName>
    </submittedName>
</protein>
<proteinExistence type="predicted"/>
<sequence>MLVRKIARPLLASVFIGQGLEALRRPQQAAQTARPAWDGLKEMPEPIATNVPSDAETFAKINAAVQVGAGLLLATGRLPRVASTVLAGTVVPGRMGAHMFWTETDPQRKAEQRRDFLVDLSLIGGLMIAAVDTGGKPSLGWRARQALPGSSDALENFGDKVGTGLHTGVERGRELAETATEKAAPYLEVARDRGAEWAHVARERAADLAEVGSARGAEFAEAAAERGSHWAEAAREGATEFTGAARRGLRRRFAAAR</sequence>
<evidence type="ECO:0000256" key="3">
    <source>
        <dbReference type="ARBA" id="ARBA00022989"/>
    </source>
</evidence>
<comment type="caution">
    <text evidence="5">The sequence shown here is derived from an EMBL/GenBank/DDBJ whole genome shotgun (WGS) entry which is preliminary data.</text>
</comment>
<dbReference type="RefSeq" id="WP_085305690.1">
    <property type="nucleotide sequence ID" value="NZ_AP022594.1"/>
</dbReference>
<comment type="subcellular location">
    <subcellularLocation>
        <location evidence="1">Membrane</location>
        <topology evidence="1">Multi-pass membrane protein</topology>
    </subcellularLocation>
</comment>
<organism evidence="5 6">
    <name type="scientific">Mycolicibacillus koreensis</name>
    <dbReference type="NCBI Taxonomy" id="1069220"/>
    <lineage>
        <taxon>Bacteria</taxon>
        <taxon>Bacillati</taxon>
        <taxon>Actinomycetota</taxon>
        <taxon>Actinomycetes</taxon>
        <taxon>Mycobacteriales</taxon>
        <taxon>Mycobacteriaceae</taxon>
        <taxon>Mycolicibacillus</taxon>
    </lineage>
</organism>
<keyword evidence="2" id="KW-0812">Transmembrane</keyword>
<dbReference type="OrthoDB" id="329282at2"/>
<keyword evidence="3" id="KW-1133">Transmembrane helix</keyword>
<evidence type="ECO:0000256" key="2">
    <source>
        <dbReference type="ARBA" id="ARBA00022692"/>
    </source>
</evidence>
<dbReference type="InterPro" id="IPR032808">
    <property type="entry name" value="DoxX"/>
</dbReference>
<gene>
    <name evidence="5" type="ORF">B8W67_19070</name>
</gene>
<evidence type="ECO:0000256" key="1">
    <source>
        <dbReference type="ARBA" id="ARBA00004141"/>
    </source>
</evidence>
<dbReference type="EMBL" id="NCXO01000071">
    <property type="protein sequence ID" value="OSC25214.1"/>
    <property type="molecule type" value="Genomic_DNA"/>
</dbReference>
<dbReference type="Pfam" id="PF07681">
    <property type="entry name" value="DoxX"/>
    <property type="match status" value="1"/>
</dbReference>
<accession>A0A7I7SJG4</accession>
<evidence type="ECO:0000256" key="4">
    <source>
        <dbReference type="ARBA" id="ARBA00023136"/>
    </source>
</evidence>
<reference evidence="5 6" key="1">
    <citation type="submission" date="2017-04" db="EMBL/GenBank/DDBJ databases">
        <title>The new phylogeny of genus Mycobacterium.</title>
        <authorList>
            <person name="Tortoli E."/>
            <person name="Trovato A."/>
            <person name="Cirillo D.M."/>
        </authorList>
    </citation>
    <scope>NUCLEOTIDE SEQUENCE [LARGE SCALE GENOMIC DNA]</scope>
    <source>
        <strain evidence="5 6">KCTC 19819</strain>
    </source>
</reference>
<name>A0A7I7SJG4_9MYCO</name>
<keyword evidence="4" id="KW-0472">Membrane</keyword>
<dbReference type="AlphaFoldDB" id="A0A7I7SJG4"/>
<evidence type="ECO:0000313" key="5">
    <source>
        <dbReference type="EMBL" id="OSC25214.1"/>
    </source>
</evidence>
<dbReference type="GO" id="GO:0016020">
    <property type="term" value="C:membrane"/>
    <property type="evidence" value="ECO:0007669"/>
    <property type="project" value="UniProtKB-SubCell"/>
</dbReference>
<keyword evidence="6" id="KW-1185">Reference proteome</keyword>